<dbReference type="Gene3D" id="2.40.150.20">
    <property type="entry name" value="Ribosomal protein L14"/>
    <property type="match status" value="1"/>
</dbReference>
<protein>
    <submittedName>
        <fullName evidence="5">Ribosomal protein L14</fullName>
    </submittedName>
</protein>
<evidence type="ECO:0000256" key="1">
    <source>
        <dbReference type="ARBA" id="ARBA00010745"/>
    </source>
</evidence>
<organism evidence="5">
    <name type="scientific">Sundstroemia setigera</name>
    <dbReference type="NCBI Taxonomy" id="3005"/>
    <lineage>
        <taxon>Eukaryota</taxon>
        <taxon>Sar</taxon>
        <taxon>Stramenopiles</taxon>
        <taxon>Ochrophyta</taxon>
        <taxon>Bacillariophyta</taxon>
        <taxon>Coscinodiscophyceae</taxon>
        <taxon>Rhizosoleniophycidae</taxon>
        <taxon>Rhizosoleniales</taxon>
        <taxon>Rhizosoleniaceae</taxon>
        <taxon>Sundstroemia</taxon>
    </lineage>
</organism>
<name>A0A8A6KFI6_9STRA</name>
<keyword evidence="5" id="KW-0496">Mitochondrion</keyword>
<dbReference type="GO" id="GO:0003735">
    <property type="term" value="F:structural constituent of ribosome"/>
    <property type="evidence" value="ECO:0007669"/>
    <property type="project" value="InterPro"/>
</dbReference>
<comment type="similarity">
    <text evidence="1 4">Belongs to the universal ribosomal protein uL14 family.</text>
</comment>
<evidence type="ECO:0000313" key="5">
    <source>
        <dbReference type="EMBL" id="QTI82377.1"/>
    </source>
</evidence>
<dbReference type="GO" id="GO:0006412">
    <property type="term" value="P:translation"/>
    <property type="evidence" value="ECO:0007669"/>
    <property type="project" value="InterPro"/>
</dbReference>
<gene>
    <name evidence="5" type="primary">rpl14</name>
</gene>
<accession>A0A8A6KFI6</accession>
<geneLocation type="mitochondrion" evidence="5"/>
<dbReference type="GO" id="GO:0070180">
    <property type="term" value="F:large ribosomal subunit rRNA binding"/>
    <property type="evidence" value="ECO:0007669"/>
    <property type="project" value="TreeGrafter"/>
</dbReference>
<dbReference type="InterPro" id="IPR005745">
    <property type="entry name" value="Ribosomal_uL14_bac-type"/>
</dbReference>
<dbReference type="Pfam" id="PF00238">
    <property type="entry name" value="Ribosomal_L14"/>
    <property type="match status" value="1"/>
</dbReference>
<dbReference type="SMART" id="SM01374">
    <property type="entry name" value="Ribosomal_L14"/>
    <property type="match status" value="1"/>
</dbReference>
<dbReference type="GO" id="GO:0005762">
    <property type="term" value="C:mitochondrial large ribosomal subunit"/>
    <property type="evidence" value="ECO:0007669"/>
    <property type="project" value="TreeGrafter"/>
</dbReference>
<dbReference type="RefSeq" id="YP_010241689.1">
    <property type="nucleotide sequence ID" value="NC_059919.1"/>
</dbReference>
<dbReference type="GeneID" id="69240840"/>
<evidence type="ECO:0000256" key="2">
    <source>
        <dbReference type="ARBA" id="ARBA00022980"/>
    </source>
</evidence>
<dbReference type="PANTHER" id="PTHR11761:SF3">
    <property type="entry name" value="LARGE RIBOSOMAL SUBUNIT PROTEIN UL14M"/>
    <property type="match status" value="1"/>
</dbReference>
<dbReference type="AlphaFoldDB" id="A0A8A6KFI6"/>
<dbReference type="PANTHER" id="PTHR11761">
    <property type="entry name" value="50S/60S RIBOSOMAL PROTEIN L14/L23"/>
    <property type="match status" value="1"/>
</dbReference>
<dbReference type="EMBL" id="MW392567">
    <property type="protein sequence ID" value="QTI82377.1"/>
    <property type="molecule type" value="Genomic_DNA"/>
</dbReference>
<dbReference type="InterPro" id="IPR036853">
    <property type="entry name" value="Ribosomal_uL14_sf"/>
</dbReference>
<sequence length="126" mass="14104">MIQEQTILKVHDNSGAKQVKCIKVLNGFKSKIAKQGDIIVVSIISLRNKFKHTSKVKKGEIYKALLLKTNSVYTSKTGVKYFFKDNSVCLLNKQGKPLGTRIMGSITKNLKKHKWLKLVSLSSGLI</sequence>
<keyword evidence="3 4" id="KW-0687">Ribonucleoprotein</keyword>
<reference evidence="5" key="1">
    <citation type="submission" date="2020-12" db="EMBL/GenBank/DDBJ databases">
        <title>Complete mitochondrial genome of Rhizosolenia setigera (Coscinodiscophyceae, Bacillariophyta).</title>
        <authorList>
            <person name="Yao Y."/>
        </authorList>
    </citation>
    <scope>NUCLEOTIDE SEQUENCE</scope>
    <source>
        <strain evidence="5">CNS00456</strain>
    </source>
</reference>
<dbReference type="HAMAP" id="MF_01367">
    <property type="entry name" value="Ribosomal_uL14"/>
    <property type="match status" value="1"/>
</dbReference>
<dbReference type="NCBIfam" id="TIGR01067">
    <property type="entry name" value="rplN_bact"/>
    <property type="match status" value="1"/>
</dbReference>
<evidence type="ECO:0000256" key="4">
    <source>
        <dbReference type="RuleBase" id="RU003949"/>
    </source>
</evidence>
<dbReference type="SUPFAM" id="SSF50193">
    <property type="entry name" value="Ribosomal protein L14"/>
    <property type="match status" value="1"/>
</dbReference>
<dbReference type="InterPro" id="IPR000218">
    <property type="entry name" value="Ribosomal_uL14"/>
</dbReference>
<keyword evidence="2 4" id="KW-0689">Ribosomal protein</keyword>
<evidence type="ECO:0000256" key="3">
    <source>
        <dbReference type="ARBA" id="ARBA00023274"/>
    </source>
</evidence>
<proteinExistence type="inferred from homology"/>
<dbReference type="CDD" id="cd00337">
    <property type="entry name" value="Ribosomal_uL14"/>
    <property type="match status" value="1"/>
</dbReference>